<dbReference type="InterPro" id="IPR029060">
    <property type="entry name" value="PIN-like_dom_sf"/>
</dbReference>
<dbReference type="CDD" id="cd09874">
    <property type="entry name" value="PIN_MT3492-like"/>
    <property type="match status" value="1"/>
</dbReference>
<dbReference type="AlphaFoldDB" id="A0A5B1CA84"/>
<gene>
    <name evidence="2" type="ORF">LF1_05530</name>
</gene>
<dbReference type="GO" id="GO:0016787">
    <property type="term" value="F:hydrolase activity"/>
    <property type="evidence" value="ECO:0007669"/>
    <property type="project" value="UniProtKB-KW"/>
</dbReference>
<reference evidence="2 3" key="1">
    <citation type="submission" date="2019-08" db="EMBL/GenBank/DDBJ databases">
        <title>Deep-cultivation of Planctomycetes and their phenomic and genomic characterization uncovers novel biology.</title>
        <authorList>
            <person name="Wiegand S."/>
            <person name="Jogler M."/>
            <person name="Boedeker C."/>
            <person name="Pinto D."/>
            <person name="Vollmers J."/>
            <person name="Rivas-Marin E."/>
            <person name="Kohn T."/>
            <person name="Peeters S.H."/>
            <person name="Heuer A."/>
            <person name="Rast P."/>
            <person name="Oberbeckmann S."/>
            <person name="Bunk B."/>
            <person name="Jeske O."/>
            <person name="Meyerdierks A."/>
            <person name="Storesund J.E."/>
            <person name="Kallscheuer N."/>
            <person name="Luecker S."/>
            <person name="Lage O.M."/>
            <person name="Pohl T."/>
            <person name="Merkel B.J."/>
            <person name="Hornburger P."/>
            <person name="Mueller R.-W."/>
            <person name="Bruemmer F."/>
            <person name="Labrenz M."/>
            <person name="Spormann A.M."/>
            <person name="Op Den Camp H."/>
            <person name="Overmann J."/>
            <person name="Amann R."/>
            <person name="Jetten M.S.M."/>
            <person name="Mascher T."/>
            <person name="Medema M.H."/>
            <person name="Devos D.P."/>
            <person name="Kaster A.-K."/>
            <person name="Ovreas L."/>
            <person name="Rohde M."/>
            <person name="Galperin M.Y."/>
            <person name="Jogler C."/>
        </authorList>
    </citation>
    <scope>NUCLEOTIDE SEQUENCE [LARGE SCALE GENOMIC DNA]</scope>
    <source>
        <strain evidence="2 3">LF1</strain>
    </source>
</reference>
<evidence type="ECO:0000313" key="3">
    <source>
        <dbReference type="Proteomes" id="UP000322699"/>
    </source>
</evidence>
<evidence type="ECO:0000259" key="1">
    <source>
        <dbReference type="Pfam" id="PF01850"/>
    </source>
</evidence>
<protein>
    <submittedName>
        <fullName evidence="2">Ribonuclease VapC46</fullName>
        <ecNumber evidence="2">3.1.-.-</ecNumber>
    </submittedName>
</protein>
<accession>A0A5B1CA84</accession>
<dbReference type="OrthoDB" id="5568064at2"/>
<dbReference type="SUPFAM" id="SSF88723">
    <property type="entry name" value="PIN domain-like"/>
    <property type="match status" value="1"/>
</dbReference>
<dbReference type="Proteomes" id="UP000322699">
    <property type="component" value="Unassembled WGS sequence"/>
</dbReference>
<name>A0A5B1CA84_9BACT</name>
<sequence length="149" mass="16569">MTNAIYWDTSALLKLYAPETDSSDYRRLLISKPEPIAISTLHFVELYYALVAKECRGEIQPGAAKLLFQSFRRHVDERRYMSIEVDAKATAFSCQILDQCMGIANPIPLRSLDGLHLGPMKSAGVTQLVAADLRMKHAAQAVSFAIIDP</sequence>
<dbReference type="Pfam" id="PF01850">
    <property type="entry name" value="PIN"/>
    <property type="match status" value="1"/>
</dbReference>
<proteinExistence type="predicted"/>
<dbReference type="RefSeq" id="WP_068264255.1">
    <property type="nucleotide sequence ID" value="NZ_LWSK01000057.1"/>
</dbReference>
<dbReference type="EC" id="3.1.-.-" evidence="2"/>
<feature type="domain" description="PIN" evidence="1">
    <location>
        <begin position="5"/>
        <end position="139"/>
    </location>
</feature>
<dbReference type="EMBL" id="VRLW01000001">
    <property type="protein sequence ID" value="KAA1258038.1"/>
    <property type="molecule type" value="Genomic_DNA"/>
</dbReference>
<dbReference type="InterPro" id="IPR002716">
    <property type="entry name" value="PIN_dom"/>
</dbReference>
<dbReference type="Gene3D" id="3.40.50.1010">
    <property type="entry name" value="5'-nuclease"/>
    <property type="match status" value="1"/>
</dbReference>
<evidence type="ECO:0000313" key="2">
    <source>
        <dbReference type="EMBL" id="KAA1258038.1"/>
    </source>
</evidence>
<organism evidence="2 3">
    <name type="scientific">Rubripirellula obstinata</name>
    <dbReference type="NCBI Taxonomy" id="406547"/>
    <lineage>
        <taxon>Bacteria</taxon>
        <taxon>Pseudomonadati</taxon>
        <taxon>Planctomycetota</taxon>
        <taxon>Planctomycetia</taxon>
        <taxon>Pirellulales</taxon>
        <taxon>Pirellulaceae</taxon>
        <taxon>Rubripirellula</taxon>
    </lineage>
</organism>
<comment type="caution">
    <text evidence="2">The sequence shown here is derived from an EMBL/GenBank/DDBJ whole genome shotgun (WGS) entry which is preliminary data.</text>
</comment>
<keyword evidence="3" id="KW-1185">Reference proteome</keyword>
<keyword evidence="2" id="KW-0378">Hydrolase</keyword>